<feature type="compositionally biased region" description="Acidic residues" evidence="1">
    <location>
        <begin position="309"/>
        <end position="321"/>
    </location>
</feature>
<accession>A0A550CXQ1</accession>
<keyword evidence="5" id="KW-1185">Reference proteome</keyword>
<dbReference type="STRING" id="97359.A0A550CXQ1"/>
<organism evidence="4 5">
    <name type="scientific">Schizophyllum amplum</name>
    <dbReference type="NCBI Taxonomy" id="97359"/>
    <lineage>
        <taxon>Eukaryota</taxon>
        <taxon>Fungi</taxon>
        <taxon>Dikarya</taxon>
        <taxon>Basidiomycota</taxon>
        <taxon>Agaricomycotina</taxon>
        <taxon>Agaricomycetes</taxon>
        <taxon>Agaricomycetidae</taxon>
        <taxon>Agaricales</taxon>
        <taxon>Schizophyllaceae</taxon>
        <taxon>Schizophyllum</taxon>
    </lineage>
</organism>
<dbReference type="Proteomes" id="UP000320762">
    <property type="component" value="Unassembled WGS sequence"/>
</dbReference>
<feature type="domain" description="DUF6534" evidence="3">
    <location>
        <begin position="168"/>
        <end position="255"/>
    </location>
</feature>
<keyword evidence="2" id="KW-0812">Transmembrane</keyword>
<reference evidence="4 5" key="1">
    <citation type="journal article" date="2019" name="New Phytol.">
        <title>Comparative genomics reveals unique wood-decay strategies and fruiting body development in the Schizophyllaceae.</title>
        <authorList>
            <person name="Almasi E."/>
            <person name="Sahu N."/>
            <person name="Krizsan K."/>
            <person name="Balint B."/>
            <person name="Kovacs G.M."/>
            <person name="Kiss B."/>
            <person name="Cseklye J."/>
            <person name="Drula E."/>
            <person name="Henrissat B."/>
            <person name="Nagy I."/>
            <person name="Chovatia M."/>
            <person name="Adam C."/>
            <person name="LaButti K."/>
            <person name="Lipzen A."/>
            <person name="Riley R."/>
            <person name="Grigoriev I.V."/>
            <person name="Nagy L.G."/>
        </authorList>
    </citation>
    <scope>NUCLEOTIDE SEQUENCE [LARGE SCALE GENOMIC DNA]</scope>
    <source>
        <strain evidence="4 5">NL-1724</strain>
    </source>
</reference>
<feature type="transmembrane region" description="Helical" evidence="2">
    <location>
        <begin position="231"/>
        <end position="252"/>
    </location>
</feature>
<feature type="region of interest" description="Disordered" evidence="1">
    <location>
        <begin position="299"/>
        <end position="321"/>
    </location>
</feature>
<proteinExistence type="predicted"/>
<feature type="transmembrane region" description="Helical" evidence="2">
    <location>
        <begin position="120"/>
        <end position="145"/>
    </location>
</feature>
<feature type="transmembrane region" description="Helical" evidence="2">
    <location>
        <begin position="12"/>
        <end position="38"/>
    </location>
</feature>
<feature type="transmembrane region" description="Helical" evidence="2">
    <location>
        <begin position="157"/>
        <end position="182"/>
    </location>
</feature>
<dbReference type="AlphaFoldDB" id="A0A550CXQ1"/>
<dbReference type="PANTHER" id="PTHR40465">
    <property type="entry name" value="CHROMOSOME 1, WHOLE GENOME SHOTGUN SEQUENCE"/>
    <property type="match status" value="1"/>
</dbReference>
<evidence type="ECO:0000256" key="1">
    <source>
        <dbReference type="SAM" id="MobiDB-lite"/>
    </source>
</evidence>
<name>A0A550CXQ1_9AGAR</name>
<keyword evidence="2" id="KW-0472">Membrane</keyword>
<protein>
    <recommendedName>
        <fullName evidence="3">DUF6534 domain-containing protein</fullName>
    </recommendedName>
</protein>
<evidence type="ECO:0000313" key="5">
    <source>
        <dbReference type="Proteomes" id="UP000320762"/>
    </source>
</evidence>
<gene>
    <name evidence="4" type="ORF">BD626DRAFT_474563</name>
</gene>
<evidence type="ECO:0000256" key="2">
    <source>
        <dbReference type="SAM" id="Phobius"/>
    </source>
</evidence>
<evidence type="ECO:0000259" key="3">
    <source>
        <dbReference type="Pfam" id="PF20152"/>
    </source>
</evidence>
<feature type="transmembrane region" description="Helical" evidence="2">
    <location>
        <begin position="50"/>
        <end position="74"/>
    </location>
</feature>
<feature type="transmembrane region" description="Helical" evidence="2">
    <location>
        <begin position="202"/>
        <end position="225"/>
    </location>
</feature>
<keyword evidence="2" id="KW-1133">Transmembrane helix</keyword>
<evidence type="ECO:0000313" key="4">
    <source>
        <dbReference type="EMBL" id="TRM69570.1"/>
    </source>
</evidence>
<sequence length="321" mass="35794">MSDAVDVPKTYGAVLLGGLFSAWLGGMVSAQTVVYIKLYWKRDSTKLKSLVGAVWFLDALHSMAVWVAAWYYFIDHFSAAEGIARIPWSIAMTVVFTALVIFLVHLFLARRIHLLSHGNYYLSASVTVLAVLRLMSACLTTGTMFHYGTFKDFRDHFSWVFTLGLALSSAVDILITCCLFVLLHQTRTSMHMPGLTSVLDTLILYAFESGSLTCVATVVSMLCWITMNYNLIFLGLHFVIAKLYANTFLATLNMRYMIRDSGRGSSAGNPGIIVLESRRPGHDGGSHEMQSGKVNALQISVGVERSVQYDEDEDERERDRK</sequence>
<dbReference type="InterPro" id="IPR045339">
    <property type="entry name" value="DUF6534"/>
</dbReference>
<dbReference type="EMBL" id="VDMD01000001">
    <property type="protein sequence ID" value="TRM69570.1"/>
    <property type="molecule type" value="Genomic_DNA"/>
</dbReference>
<feature type="transmembrane region" description="Helical" evidence="2">
    <location>
        <begin position="86"/>
        <end position="108"/>
    </location>
</feature>
<comment type="caution">
    <text evidence="4">The sequence shown here is derived from an EMBL/GenBank/DDBJ whole genome shotgun (WGS) entry which is preliminary data.</text>
</comment>
<dbReference type="Pfam" id="PF20152">
    <property type="entry name" value="DUF6534"/>
    <property type="match status" value="1"/>
</dbReference>
<dbReference type="OrthoDB" id="3206554at2759"/>
<dbReference type="PANTHER" id="PTHR40465:SF1">
    <property type="entry name" value="DUF6534 DOMAIN-CONTAINING PROTEIN"/>
    <property type="match status" value="1"/>
</dbReference>